<evidence type="ECO:0000313" key="2">
    <source>
        <dbReference type="EMBL" id="MFC0708680.1"/>
    </source>
</evidence>
<dbReference type="PROSITE" id="PS51750">
    <property type="entry name" value="BRO_N"/>
    <property type="match status" value="1"/>
</dbReference>
<dbReference type="Proteomes" id="UP001589891">
    <property type="component" value="Unassembled WGS sequence"/>
</dbReference>
<dbReference type="InterPro" id="IPR003497">
    <property type="entry name" value="BRO_N_domain"/>
</dbReference>
<dbReference type="RefSeq" id="WP_376942872.1">
    <property type="nucleotide sequence ID" value="NZ_CP171449.1"/>
</dbReference>
<feature type="domain" description="Bro-N" evidence="1">
    <location>
        <begin position="4"/>
        <end position="104"/>
    </location>
</feature>
<dbReference type="PANTHER" id="PTHR36180:SF2">
    <property type="entry name" value="BRO FAMILY PROTEIN"/>
    <property type="match status" value="1"/>
</dbReference>
<reference evidence="2 3" key="1">
    <citation type="submission" date="2024-09" db="EMBL/GenBank/DDBJ databases">
        <authorList>
            <person name="Sun Q."/>
            <person name="Mori K."/>
        </authorList>
    </citation>
    <scope>NUCLEOTIDE SEQUENCE [LARGE SCALE GENOMIC DNA]</scope>
    <source>
        <strain evidence="2 3">NCAIM B.01794</strain>
    </source>
</reference>
<protein>
    <submittedName>
        <fullName evidence="2">Phage antirepressor</fullName>
    </submittedName>
</protein>
<dbReference type="InterPro" id="IPR005039">
    <property type="entry name" value="Ant_C"/>
</dbReference>
<proteinExistence type="predicted"/>
<evidence type="ECO:0000313" key="3">
    <source>
        <dbReference type="Proteomes" id="UP001589891"/>
    </source>
</evidence>
<name>A0ABV6SGM3_AZOPA</name>
<dbReference type="Pfam" id="PF02498">
    <property type="entry name" value="Bro-N"/>
    <property type="match status" value="1"/>
</dbReference>
<dbReference type="Pfam" id="PF03374">
    <property type="entry name" value="ANT"/>
    <property type="match status" value="1"/>
</dbReference>
<evidence type="ECO:0000259" key="1">
    <source>
        <dbReference type="PROSITE" id="PS51750"/>
    </source>
</evidence>
<accession>A0ABV6SGM3</accession>
<keyword evidence="3" id="KW-1185">Reference proteome</keyword>
<dbReference type="EMBL" id="JBHLSS010000024">
    <property type="protein sequence ID" value="MFC0708680.1"/>
    <property type="molecule type" value="Genomic_DNA"/>
</dbReference>
<sequence length="248" mass="27459">MPQEVQLFNFEKAEVRVVSIDGEPWFVAKDVAEVLGYAKPRNAIASHCKGALIRGVLTAGGMQDMTLIPERDLYRLVMKSQLPAAERFEEWVVGEVLPSIRKTGSYGVTCHAPAIPQTLPEALRLAADLAEQNDRLQSVVAEQAPKVRTLEVLTDTAGAICITDAAKQVGIQPKALFQWLQENRWIYRRTGSTRWLAYQPRLQQGVLVHKLKVIGINDETGQQKVAEQVLVTRKGLVLLGEKLAGRVA</sequence>
<organism evidence="2 3">
    <name type="scientific">Azorhizophilus paspali</name>
    <name type="common">Azotobacter paspali</name>
    <dbReference type="NCBI Taxonomy" id="69963"/>
    <lineage>
        <taxon>Bacteria</taxon>
        <taxon>Pseudomonadati</taxon>
        <taxon>Pseudomonadota</taxon>
        <taxon>Gammaproteobacteria</taxon>
        <taxon>Pseudomonadales</taxon>
        <taxon>Pseudomonadaceae</taxon>
        <taxon>Azorhizophilus</taxon>
    </lineage>
</organism>
<comment type="caution">
    <text evidence="2">The sequence shown here is derived from an EMBL/GenBank/DDBJ whole genome shotgun (WGS) entry which is preliminary data.</text>
</comment>
<dbReference type="PANTHER" id="PTHR36180">
    <property type="entry name" value="DNA-BINDING PROTEIN-RELATED-RELATED"/>
    <property type="match status" value="1"/>
</dbReference>
<dbReference type="SMART" id="SM01040">
    <property type="entry name" value="Bro-N"/>
    <property type="match status" value="1"/>
</dbReference>
<gene>
    <name evidence="2" type="ORF">ACFFGX_03420</name>
</gene>